<evidence type="ECO:0000256" key="1">
    <source>
        <dbReference type="ARBA" id="ARBA00004123"/>
    </source>
</evidence>
<sequence length="183" mass="21125">MKCSVICNKQTLYPCSGNTMLMSSDPQLLPTSQVGYNDLHVCYICSRQFNRKGNLNRHLKFHTEVLIKDMNQFGVMYTCASGSGGSTHLSQSQKYASSPPYICEVCNKPFTQKGNLNRHLKFHTGARPFVCRVCNRGFTLKQNLERHFRVHTGHRPYECKYCGKRFKQDTTLRSHYITHMKSF</sequence>
<evidence type="ECO:0000256" key="8">
    <source>
        <dbReference type="ARBA" id="ARBA00023125"/>
    </source>
</evidence>
<keyword evidence="14" id="KW-1185">Reference proteome</keyword>
<evidence type="ECO:0000259" key="12">
    <source>
        <dbReference type="PROSITE" id="PS50157"/>
    </source>
</evidence>
<proteinExistence type="inferred from homology"/>
<dbReference type="FunFam" id="3.30.160.60:FF:000145">
    <property type="entry name" value="Zinc finger protein 574"/>
    <property type="match status" value="1"/>
</dbReference>
<dbReference type="InterPro" id="IPR036236">
    <property type="entry name" value="Znf_C2H2_sf"/>
</dbReference>
<dbReference type="FunFam" id="3.30.160.60:FF:000562">
    <property type="entry name" value="Zinc finger protein 786"/>
    <property type="match status" value="1"/>
</dbReference>
<keyword evidence="10" id="KW-0539">Nucleus</keyword>
<dbReference type="GO" id="GO:1990837">
    <property type="term" value="F:sequence-specific double-stranded DNA binding"/>
    <property type="evidence" value="ECO:0007669"/>
    <property type="project" value="UniProtKB-ARBA"/>
</dbReference>
<feature type="non-terminal residue" evidence="13">
    <location>
        <position position="183"/>
    </location>
</feature>
<keyword evidence="3" id="KW-0479">Metal-binding</keyword>
<feature type="domain" description="C2H2-type" evidence="12">
    <location>
        <begin position="129"/>
        <end position="156"/>
    </location>
</feature>
<keyword evidence="9" id="KW-0804">Transcription</keyword>
<dbReference type="SMART" id="SM00355">
    <property type="entry name" value="ZnF_C2H2"/>
    <property type="match status" value="4"/>
</dbReference>
<evidence type="ECO:0000313" key="14">
    <source>
        <dbReference type="Proteomes" id="UP000054359"/>
    </source>
</evidence>
<keyword evidence="8" id="KW-0238">DNA-binding</keyword>
<evidence type="ECO:0000256" key="7">
    <source>
        <dbReference type="ARBA" id="ARBA00023015"/>
    </source>
</evidence>
<feature type="domain" description="C2H2-type" evidence="12">
    <location>
        <begin position="40"/>
        <end position="63"/>
    </location>
</feature>
<reference evidence="13 14" key="1">
    <citation type="submission" date="2013-11" db="EMBL/GenBank/DDBJ databases">
        <title>Genome sequencing of Stegodyphus mimosarum.</title>
        <authorList>
            <person name="Bechsgaard J."/>
        </authorList>
    </citation>
    <scope>NUCLEOTIDE SEQUENCE [LARGE SCALE GENOMIC DNA]</scope>
</reference>
<evidence type="ECO:0000256" key="6">
    <source>
        <dbReference type="ARBA" id="ARBA00022833"/>
    </source>
</evidence>
<protein>
    <submittedName>
        <fullName evidence="13">Protein suppressor of hairy wing</fullName>
    </submittedName>
</protein>
<dbReference type="OrthoDB" id="10004641at2759"/>
<dbReference type="FunFam" id="3.30.160.60:FF:000303">
    <property type="entry name" value="Zinc finger protein 41"/>
    <property type="match status" value="1"/>
</dbReference>
<dbReference type="Pfam" id="PF00096">
    <property type="entry name" value="zf-C2H2"/>
    <property type="match status" value="4"/>
</dbReference>
<keyword evidence="6" id="KW-0862">Zinc</keyword>
<keyword evidence="7" id="KW-0805">Transcription regulation</keyword>
<evidence type="ECO:0000313" key="13">
    <source>
        <dbReference type="EMBL" id="KFM76536.1"/>
    </source>
</evidence>
<dbReference type="AlphaFoldDB" id="A0A087UGP7"/>
<keyword evidence="5 11" id="KW-0863">Zinc-finger</keyword>
<comment type="similarity">
    <text evidence="2">Belongs to the krueppel C2H2-type zinc-finger protein family.</text>
</comment>
<feature type="domain" description="C2H2-type" evidence="12">
    <location>
        <begin position="101"/>
        <end position="128"/>
    </location>
</feature>
<dbReference type="EMBL" id="KK119722">
    <property type="protein sequence ID" value="KFM76536.1"/>
    <property type="molecule type" value="Genomic_DNA"/>
</dbReference>
<evidence type="ECO:0000256" key="3">
    <source>
        <dbReference type="ARBA" id="ARBA00022723"/>
    </source>
</evidence>
<accession>A0A087UGP7</accession>
<evidence type="ECO:0000256" key="10">
    <source>
        <dbReference type="ARBA" id="ARBA00023242"/>
    </source>
</evidence>
<dbReference type="PANTHER" id="PTHR24394:SF29">
    <property type="entry name" value="MYONEURIN"/>
    <property type="match status" value="1"/>
</dbReference>
<dbReference type="PROSITE" id="PS50157">
    <property type="entry name" value="ZINC_FINGER_C2H2_2"/>
    <property type="match status" value="4"/>
</dbReference>
<organism evidence="13 14">
    <name type="scientific">Stegodyphus mimosarum</name>
    <name type="common">African social velvet spider</name>
    <dbReference type="NCBI Taxonomy" id="407821"/>
    <lineage>
        <taxon>Eukaryota</taxon>
        <taxon>Metazoa</taxon>
        <taxon>Ecdysozoa</taxon>
        <taxon>Arthropoda</taxon>
        <taxon>Chelicerata</taxon>
        <taxon>Arachnida</taxon>
        <taxon>Araneae</taxon>
        <taxon>Araneomorphae</taxon>
        <taxon>Entelegynae</taxon>
        <taxon>Eresoidea</taxon>
        <taxon>Eresidae</taxon>
        <taxon>Stegodyphus</taxon>
    </lineage>
</organism>
<keyword evidence="4" id="KW-0677">Repeat</keyword>
<dbReference type="GO" id="GO:0008270">
    <property type="term" value="F:zinc ion binding"/>
    <property type="evidence" value="ECO:0007669"/>
    <property type="project" value="UniProtKB-KW"/>
</dbReference>
<dbReference type="PROSITE" id="PS00028">
    <property type="entry name" value="ZINC_FINGER_C2H2_1"/>
    <property type="match status" value="4"/>
</dbReference>
<dbReference type="GO" id="GO:0005634">
    <property type="term" value="C:nucleus"/>
    <property type="evidence" value="ECO:0007669"/>
    <property type="project" value="UniProtKB-SubCell"/>
</dbReference>
<evidence type="ECO:0000256" key="2">
    <source>
        <dbReference type="ARBA" id="ARBA00006991"/>
    </source>
</evidence>
<evidence type="ECO:0000256" key="5">
    <source>
        <dbReference type="ARBA" id="ARBA00022771"/>
    </source>
</evidence>
<feature type="domain" description="C2H2-type" evidence="12">
    <location>
        <begin position="157"/>
        <end position="183"/>
    </location>
</feature>
<dbReference type="PANTHER" id="PTHR24394">
    <property type="entry name" value="ZINC FINGER PROTEIN"/>
    <property type="match status" value="1"/>
</dbReference>
<dbReference type="STRING" id="407821.A0A087UGP7"/>
<dbReference type="GO" id="GO:0000981">
    <property type="term" value="F:DNA-binding transcription factor activity, RNA polymerase II-specific"/>
    <property type="evidence" value="ECO:0007669"/>
    <property type="project" value="TreeGrafter"/>
</dbReference>
<dbReference type="InterPro" id="IPR013087">
    <property type="entry name" value="Znf_C2H2_type"/>
</dbReference>
<dbReference type="Gene3D" id="3.30.160.60">
    <property type="entry name" value="Classic Zinc Finger"/>
    <property type="match status" value="4"/>
</dbReference>
<gene>
    <name evidence="13" type="ORF">X975_13759</name>
</gene>
<dbReference type="SUPFAM" id="SSF57667">
    <property type="entry name" value="beta-beta-alpha zinc fingers"/>
    <property type="match status" value="3"/>
</dbReference>
<name>A0A087UGP7_STEMI</name>
<evidence type="ECO:0000256" key="4">
    <source>
        <dbReference type="ARBA" id="ARBA00022737"/>
    </source>
</evidence>
<dbReference type="Proteomes" id="UP000054359">
    <property type="component" value="Unassembled WGS sequence"/>
</dbReference>
<evidence type="ECO:0000256" key="11">
    <source>
        <dbReference type="PROSITE-ProRule" id="PRU00042"/>
    </source>
</evidence>
<comment type="subcellular location">
    <subcellularLocation>
        <location evidence="1">Nucleus</location>
    </subcellularLocation>
</comment>
<evidence type="ECO:0000256" key="9">
    <source>
        <dbReference type="ARBA" id="ARBA00023163"/>
    </source>
</evidence>